<dbReference type="Gene3D" id="3.30.160.150">
    <property type="entry name" value="Lipoprotein like domain"/>
    <property type="match status" value="1"/>
</dbReference>
<comment type="subunit">
    <text evidence="6">Component of the lipopolysaccharide transport and assembly complex. Interacts with LptD.</text>
</comment>
<evidence type="ECO:0000256" key="4">
    <source>
        <dbReference type="ARBA" id="ARBA00023237"/>
    </source>
</evidence>
<keyword evidence="9" id="KW-1185">Reference proteome</keyword>
<reference evidence="8 9" key="1">
    <citation type="submission" date="2019-07" db="EMBL/GenBank/DDBJ databases">
        <title>Qingshengfaniella alkalisoli gen. nov., sp. nov., isolated from saline soil.</title>
        <authorList>
            <person name="Xu L."/>
            <person name="Huang X.-X."/>
            <person name="Sun J.-Q."/>
        </authorList>
    </citation>
    <scope>NUCLEOTIDE SEQUENCE [LARGE SCALE GENOMIC DNA]</scope>
    <source>
        <strain evidence="8 9">DSM 27279</strain>
    </source>
</reference>
<keyword evidence="2 6" id="KW-0472">Membrane</keyword>
<evidence type="ECO:0000256" key="6">
    <source>
        <dbReference type="HAMAP-Rule" id="MF_01186"/>
    </source>
</evidence>
<gene>
    <name evidence="6" type="primary">lptE</name>
    <name evidence="8" type="ORF">FOZ76_25190</name>
</gene>
<evidence type="ECO:0000256" key="7">
    <source>
        <dbReference type="SAM" id="Phobius"/>
    </source>
</evidence>
<feature type="transmembrane region" description="Helical" evidence="7">
    <location>
        <begin position="57"/>
        <end position="76"/>
    </location>
</feature>
<comment type="caution">
    <text evidence="8">The sequence shown here is derived from an EMBL/GenBank/DDBJ whole genome shotgun (WGS) entry which is preliminary data.</text>
</comment>
<dbReference type="PANTHER" id="PTHR38098:SF1">
    <property type="entry name" value="LPS-ASSEMBLY LIPOPROTEIN LPTE"/>
    <property type="match status" value="1"/>
</dbReference>
<keyword evidence="4 6" id="KW-0998">Cell outer membrane</keyword>
<dbReference type="GO" id="GO:0001530">
    <property type="term" value="F:lipopolysaccharide binding"/>
    <property type="evidence" value="ECO:0007669"/>
    <property type="project" value="TreeGrafter"/>
</dbReference>
<evidence type="ECO:0000256" key="2">
    <source>
        <dbReference type="ARBA" id="ARBA00023136"/>
    </source>
</evidence>
<keyword evidence="7" id="KW-1133">Transmembrane helix</keyword>
<organism evidence="8 9">
    <name type="scientific">Verticiella sediminum</name>
    <dbReference type="NCBI Taxonomy" id="1247510"/>
    <lineage>
        <taxon>Bacteria</taxon>
        <taxon>Pseudomonadati</taxon>
        <taxon>Pseudomonadota</taxon>
        <taxon>Betaproteobacteria</taxon>
        <taxon>Burkholderiales</taxon>
        <taxon>Alcaligenaceae</taxon>
        <taxon>Verticiella</taxon>
    </lineage>
</organism>
<keyword evidence="1" id="KW-0732">Signal</keyword>
<name>A0A556A7S5_9BURK</name>
<dbReference type="OrthoDB" id="5298094at2"/>
<dbReference type="AlphaFoldDB" id="A0A556A7S5"/>
<evidence type="ECO:0000313" key="8">
    <source>
        <dbReference type="EMBL" id="TSH88930.1"/>
    </source>
</evidence>
<accession>A0A556A7S5</accession>
<dbReference type="GO" id="GO:0015920">
    <property type="term" value="P:lipopolysaccharide transport"/>
    <property type="evidence" value="ECO:0007669"/>
    <property type="project" value="TreeGrafter"/>
</dbReference>
<sequence length="236" mass="26231">MKRSDAFWKAVRPSASSSCRASSSTSSVNVAKRRARAPPAARFACWRGVRMFGRRGLRALCLVALYGALTACGFALRGPTELPFDSLYINVPPNAELGAQMRRQLRANAPATTIVENPNQAAARLEILSETRDRREQALTAQGRVQEYDLTLLISFQVVDDQAEILVPPTTLTTTRTLYYDDNVAQAKESEAETLYRSMRNDLMQRILLRLSAQDTREAVRRASGERMAAPAQPVR</sequence>
<evidence type="ECO:0000256" key="5">
    <source>
        <dbReference type="ARBA" id="ARBA00023288"/>
    </source>
</evidence>
<keyword evidence="5" id="KW-0449">Lipoprotein</keyword>
<dbReference type="PANTHER" id="PTHR38098">
    <property type="entry name" value="LPS-ASSEMBLY LIPOPROTEIN LPTE"/>
    <property type="match status" value="1"/>
</dbReference>
<keyword evidence="3" id="KW-0564">Palmitate</keyword>
<dbReference type="GO" id="GO:0043165">
    <property type="term" value="P:Gram-negative-bacterium-type cell outer membrane assembly"/>
    <property type="evidence" value="ECO:0007669"/>
    <property type="project" value="UniProtKB-UniRule"/>
</dbReference>
<dbReference type="Pfam" id="PF04390">
    <property type="entry name" value="LptE"/>
    <property type="match status" value="1"/>
</dbReference>
<comment type="function">
    <text evidence="6">Together with LptD, is involved in the assembly of lipopolysaccharide (LPS) at the surface of the outer membrane. Required for the proper assembly of LptD. Binds LPS and may serve as the LPS recognition site at the outer membrane.</text>
</comment>
<evidence type="ECO:0000256" key="3">
    <source>
        <dbReference type="ARBA" id="ARBA00023139"/>
    </source>
</evidence>
<dbReference type="HAMAP" id="MF_01186">
    <property type="entry name" value="LPS_assembly_LptE"/>
    <property type="match status" value="1"/>
</dbReference>
<dbReference type="Proteomes" id="UP000318405">
    <property type="component" value="Unassembled WGS sequence"/>
</dbReference>
<keyword evidence="7" id="KW-0812">Transmembrane</keyword>
<comment type="similarity">
    <text evidence="6">Belongs to the LptE lipoprotein family.</text>
</comment>
<dbReference type="GO" id="GO:0009279">
    <property type="term" value="C:cell outer membrane"/>
    <property type="evidence" value="ECO:0007669"/>
    <property type="project" value="UniProtKB-UniRule"/>
</dbReference>
<evidence type="ECO:0000256" key="1">
    <source>
        <dbReference type="ARBA" id="ARBA00022729"/>
    </source>
</evidence>
<dbReference type="GO" id="GO:1990351">
    <property type="term" value="C:transporter complex"/>
    <property type="evidence" value="ECO:0007669"/>
    <property type="project" value="TreeGrafter"/>
</dbReference>
<dbReference type="EMBL" id="VLTJ01000042">
    <property type="protein sequence ID" value="TSH88930.1"/>
    <property type="molecule type" value="Genomic_DNA"/>
</dbReference>
<proteinExistence type="inferred from homology"/>
<protein>
    <recommendedName>
        <fullName evidence="6">LPS-assembly lipoprotein LptE</fullName>
    </recommendedName>
</protein>
<dbReference type="InterPro" id="IPR007485">
    <property type="entry name" value="LPS_assembly_LptE"/>
</dbReference>
<evidence type="ECO:0000313" key="9">
    <source>
        <dbReference type="Proteomes" id="UP000318405"/>
    </source>
</evidence>